<protein>
    <recommendedName>
        <fullName evidence="1">VOC domain-containing protein</fullName>
    </recommendedName>
</protein>
<evidence type="ECO:0000313" key="2">
    <source>
        <dbReference type="EMBL" id="SPF81315.1"/>
    </source>
</evidence>
<feature type="domain" description="VOC" evidence="1">
    <location>
        <begin position="4"/>
        <end position="118"/>
    </location>
</feature>
<dbReference type="InterPro" id="IPR029068">
    <property type="entry name" value="Glyas_Bleomycin-R_OHBP_Dase"/>
</dbReference>
<keyword evidence="3" id="KW-1185">Reference proteome</keyword>
<dbReference type="InterPro" id="IPR004360">
    <property type="entry name" value="Glyas_Fos-R_dOase_dom"/>
</dbReference>
<gene>
    <name evidence="2" type="ORF">PRI8871_03138</name>
</gene>
<dbReference type="Proteomes" id="UP000244904">
    <property type="component" value="Unassembled WGS sequence"/>
</dbReference>
<sequence length="134" mass="14831">MGTRRAMPVLQVSDVRASAAFYERAGFYCGGQWAEDEDVFFAIVQRGEVTLGLQLLREPLRVNTHWAAYIYVDDAEALRQEFTEAGLSPTEMNRPQHYGCIDFDIRDPDGHLIAFGQSLDPTPGPGLGPNQGKG</sequence>
<dbReference type="PROSITE" id="PS51819">
    <property type="entry name" value="VOC"/>
    <property type="match status" value="1"/>
</dbReference>
<evidence type="ECO:0000259" key="1">
    <source>
        <dbReference type="PROSITE" id="PS51819"/>
    </source>
</evidence>
<dbReference type="OrthoDB" id="9806868at2"/>
<dbReference type="RefSeq" id="WP_108887166.1">
    <property type="nucleotide sequence ID" value="NZ_OMOJ01000008.1"/>
</dbReference>
<reference evidence="3" key="1">
    <citation type="submission" date="2018-03" db="EMBL/GenBank/DDBJ databases">
        <authorList>
            <person name="Rodrigo-Torres L."/>
            <person name="Arahal R. D."/>
            <person name="Lucena T."/>
        </authorList>
    </citation>
    <scope>NUCLEOTIDE SEQUENCE [LARGE SCALE GENOMIC DNA]</scope>
    <source>
        <strain evidence="3">CECT 8871</strain>
    </source>
</reference>
<organism evidence="2 3">
    <name type="scientific">Pseudoprimorskyibacter insulae</name>
    <dbReference type="NCBI Taxonomy" id="1695997"/>
    <lineage>
        <taxon>Bacteria</taxon>
        <taxon>Pseudomonadati</taxon>
        <taxon>Pseudomonadota</taxon>
        <taxon>Alphaproteobacteria</taxon>
        <taxon>Rhodobacterales</taxon>
        <taxon>Paracoccaceae</taxon>
        <taxon>Pseudoprimorskyibacter</taxon>
    </lineage>
</organism>
<dbReference type="AlphaFoldDB" id="A0A2R8AZ39"/>
<dbReference type="Pfam" id="PF00903">
    <property type="entry name" value="Glyoxalase"/>
    <property type="match status" value="1"/>
</dbReference>
<evidence type="ECO:0000313" key="3">
    <source>
        <dbReference type="Proteomes" id="UP000244904"/>
    </source>
</evidence>
<proteinExistence type="predicted"/>
<dbReference type="InterPro" id="IPR037523">
    <property type="entry name" value="VOC_core"/>
</dbReference>
<accession>A0A2R8AZ39</accession>
<dbReference type="Gene3D" id="3.10.180.10">
    <property type="entry name" value="2,3-Dihydroxybiphenyl 1,2-Dioxygenase, domain 1"/>
    <property type="match status" value="1"/>
</dbReference>
<name>A0A2R8AZ39_9RHOB</name>
<dbReference type="EMBL" id="OMOJ01000008">
    <property type="protein sequence ID" value="SPF81315.1"/>
    <property type="molecule type" value="Genomic_DNA"/>
</dbReference>
<dbReference type="SUPFAM" id="SSF54593">
    <property type="entry name" value="Glyoxalase/Bleomycin resistance protein/Dihydroxybiphenyl dioxygenase"/>
    <property type="match status" value="1"/>
</dbReference>